<dbReference type="EMBL" id="FWFG01000011">
    <property type="protein sequence ID" value="SLM88064.1"/>
    <property type="molecule type" value="Genomic_DNA"/>
</dbReference>
<evidence type="ECO:0000313" key="10">
    <source>
        <dbReference type="Proteomes" id="UP000195981"/>
    </source>
</evidence>
<name>A0A1X6WSX3_9MICO</name>
<comment type="subcellular location">
    <subcellularLocation>
        <location evidence="1 7">Cytoplasm</location>
    </subcellularLocation>
</comment>
<dbReference type="OrthoDB" id="9814256at2"/>
<evidence type="ECO:0000259" key="8">
    <source>
        <dbReference type="Pfam" id="PF01895"/>
    </source>
</evidence>
<feature type="domain" description="PhoU" evidence="8">
    <location>
        <begin position="16"/>
        <end position="103"/>
    </location>
</feature>
<dbReference type="InterPro" id="IPR038078">
    <property type="entry name" value="PhoU-like_sf"/>
</dbReference>
<dbReference type="GO" id="GO:0030643">
    <property type="term" value="P:intracellular phosphate ion homeostasis"/>
    <property type="evidence" value="ECO:0007669"/>
    <property type="project" value="InterPro"/>
</dbReference>
<evidence type="ECO:0000256" key="3">
    <source>
        <dbReference type="ARBA" id="ARBA00011738"/>
    </source>
</evidence>
<evidence type="ECO:0000313" key="9">
    <source>
        <dbReference type="EMBL" id="SLM88064.1"/>
    </source>
</evidence>
<evidence type="ECO:0000256" key="6">
    <source>
        <dbReference type="ARBA" id="ARBA00022592"/>
    </source>
</evidence>
<sequence>MREAFHSDLETIRGNLIEMCTQVETAVRDATTALLDGDLATAERVIAADVHLDELQVDIDEMAVDLLARQSPVATDLRVLVSALRMSSSLERAGDLAEHVALIVRRRHPDPVLPEADRADFERMGELTVAAIHDAAAVIAERDLELAAQVEKRDAEIDDLMQSVYGRLASQGESYSAAQITDLTLLGRFYERMGDHAVSLVRRVGFLVTGSTLDPRSVATDVEVI</sequence>
<dbReference type="AlphaFoldDB" id="A0A1X6WSX3"/>
<feature type="domain" description="PhoU" evidence="8">
    <location>
        <begin position="122"/>
        <end position="204"/>
    </location>
</feature>
<protein>
    <recommendedName>
        <fullName evidence="7">Phosphate-specific transport system accessory protein PhoU</fullName>
    </recommendedName>
</protein>
<dbReference type="PANTHER" id="PTHR42930">
    <property type="entry name" value="PHOSPHATE-SPECIFIC TRANSPORT SYSTEM ACCESSORY PROTEIN PHOU"/>
    <property type="match status" value="1"/>
</dbReference>
<comment type="subunit">
    <text evidence="3 7">Homodimer.</text>
</comment>
<dbReference type="Gene3D" id="1.20.58.220">
    <property type="entry name" value="Phosphate transport system protein phou homolog 2, domain 2"/>
    <property type="match status" value="1"/>
</dbReference>
<dbReference type="Pfam" id="PF01895">
    <property type="entry name" value="PhoU"/>
    <property type="match status" value="2"/>
</dbReference>
<dbReference type="NCBIfam" id="TIGR02135">
    <property type="entry name" value="phoU_full"/>
    <property type="match status" value="1"/>
</dbReference>
<dbReference type="Proteomes" id="UP000195981">
    <property type="component" value="Unassembled WGS sequence"/>
</dbReference>
<keyword evidence="5 7" id="KW-0963">Cytoplasm</keyword>
<evidence type="ECO:0000256" key="2">
    <source>
        <dbReference type="ARBA" id="ARBA00008107"/>
    </source>
</evidence>
<dbReference type="InterPro" id="IPR028366">
    <property type="entry name" value="PhoU"/>
</dbReference>
<comment type="similarity">
    <text evidence="2 7">Belongs to the PhoU family.</text>
</comment>
<proteinExistence type="inferred from homology"/>
<organism evidence="9 10">
    <name type="scientific">Brachybacterium nesterenkovii</name>
    <dbReference type="NCBI Taxonomy" id="47847"/>
    <lineage>
        <taxon>Bacteria</taxon>
        <taxon>Bacillati</taxon>
        <taxon>Actinomycetota</taxon>
        <taxon>Actinomycetes</taxon>
        <taxon>Micrococcales</taxon>
        <taxon>Dermabacteraceae</taxon>
        <taxon>Brachybacterium</taxon>
    </lineage>
</organism>
<reference evidence="9 10" key="1">
    <citation type="submission" date="2017-02" db="EMBL/GenBank/DDBJ databases">
        <authorList>
            <person name="Peterson S.W."/>
        </authorList>
    </citation>
    <scope>NUCLEOTIDE SEQUENCE [LARGE SCALE GENOMIC DNA]</scope>
    <source>
        <strain evidence="9 10">CIP104813</strain>
    </source>
</reference>
<comment type="function">
    <text evidence="7">Plays a role in the regulation of phosphate uptake.</text>
</comment>
<evidence type="ECO:0000256" key="1">
    <source>
        <dbReference type="ARBA" id="ARBA00004496"/>
    </source>
</evidence>
<gene>
    <name evidence="9" type="ORF">FM110_00995</name>
</gene>
<dbReference type="PANTHER" id="PTHR42930:SF3">
    <property type="entry name" value="PHOSPHATE-SPECIFIC TRANSPORT SYSTEM ACCESSORY PROTEIN PHOU"/>
    <property type="match status" value="1"/>
</dbReference>
<keyword evidence="4 7" id="KW-0813">Transport</keyword>
<dbReference type="RefSeq" id="WP_087101817.1">
    <property type="nucleotide sequence ID" value="NZ_FWFG01000011.1"/>
</dbReference>
<keyword evidence="6 7" id="KW-0592">Phosphate transport</keyword>
<dbReference type="GO" id="GO:0005737">
    <property type="term" value="C:cytoplasm"/>
    <property type="evidence" value="ECO:0007669"/>
    <property type="project" value="UniProtKB-SubCell"/>
</dbReference>
<dbReference type="GO" id="GO:0006817">
    <property type="term" value="P:phosphate ion transport"/>
    <property type="evidence" value="ECO:0007669"/>
    <property type="project" value="UniProtKB-KW"/>
</dbReference>
<accession>A0A1X6WSX3</accession>
<evidence type="ECO:0000256" key="4">
    <source>
        <dbReference type="ARBA" id="ARBA00022448"/>
    </source>
</evidence>
<dbReference type="InterPro" id="IPR026022">
    <property type="entry name" value="PhoU_dom"/>
</dbReference>
<dbReference type="SUPFAM" id="SSF109755">
    <property type="entry name" value="PhoU-like"/>
    <property type="match status" value="1"/>
</dbReference>
<evidence type="ECO:0000256" key="7">
    <source>
        <dbReference type="PIRNR" id="PIRNR003107"/>
    </source>
</evidence>
<dbReference type="PIRSF" id="PIRSF003107">
    <property type="entry name" value="PhoU"/>
    <property type="match status" value="1"/>
</dbReference>
<dbReference type="GO" id="GO:0045936">
    <property type="term" value="P:negative regulation of phosphate metabolic process"/>
    <property type="evidence" value="ECO:0007669"/>
    <property type="project" value="InterPro"/>
</dbReference>
<keyword evidence="10" id="KW-1185">Reference proteome</keyword>
<dbReference type="FunFam" id="1.20.58.220:FF:000004">
    <property type="entry name" value="Phosphate-specific transport system accessory protein PhoU"/>
    <property type="match status" value="1"/>
</dbReference>
<evidence type="ECO:0000256" key="5">
    <source>
        <dbReference type="ARBA" id="ARBA00022490"/>
    </source>
</evidence>